<feature type="chain" id="PRO_5038822779" evidence="1">
    <location>
        <begin position="21"/>
        <end position="334"/>
    </location>
</feature>
<dbReference type="AlphaFoldDB" id="A0A9D1FJJ4"/>
<protein>
    <submittedName>
        <fullName evidence="2">Uncharacterized protein</fullName>
    </submittedName>
</protein>
<dbReference type="EMBL" id="DVJQ01000058">
    <property type="protein sequence ID" value="HIS74729.1"/>
    <property type="molecule type" value="Genomic_DNA"/>
</dbReference>
<feature type="signal peptide" evidence="1">
    <location>
        <begin position="1"/>
        <end position="20"/>
    </location>
</feature>
<keyword evidence="1" id="KW-0732">Signal</keyword>
<organism evidence="2 3">
    <name type="scientific">Candidatus Galligastranaerophilus intestinavium</name>
    <dbReference type="NCBI Taxonomy" id="2840836"/>
    <lineage>
        <taxon>Bacteria</taxon>
        <taxon>Candidatus Galligastranaerophilus</taxon>
    </lineage>
</organism>
<comment type="caution">
    <text evidence="2">The sequence shown here is derived from an EMBL/GenBank/DDBJ whole genome shotgun (WGS) entry which is preliminary data.</text>
</comment>
<evidence type="ECO:0000313" key="2">
    <source>
        <dbReference type="EMBL" id="HIS74729.1"/>
    </source>
</evidence>
<dbReference type="Proteomes" id="UP000886865">
    <property type="component" value="Unassembled WGS sequence"/>
</dbReference>
<sequence>MKKIISLFTVFIMFCSQVGAVPVYGVFVKDKDTNKSKIKTFFAQKKEQRKIEGQKREDIREIKKVISLLTKYSNEHDSQKLATLYDKKYRSFDGFNYDTLIKMLDETFDSYENISYKSDLQSINLYGDKAVVNLVDTTEAVIASKNMKMSLEKIPADIDLRTGYLEGVCNYAIYLQKINDEWKIIGDNIISEVTSVKYGAARKYPMEFIAPLDVAKDSEYCLTLKMPVKRGVSIAASLGKERILYPSAEPKDVFRKVPKDGILERVVRSNKDGFNEYAIASVGITNTTISPDFRSLTISMSGLAFLMQRVNLYNDINPVSEVKEDKKQDSKNEG</sequence>
<reference evidence="2" key="1">
    <citation type="submission" date="2020-10" db="EMBL/GenBank/DDBJ databases">
        <authorList>
            <person name="Gilroy R."/>
        </authorList>
    </citation>
    <scope>NUCLEOTIDE SEQUENCE</scope>
    <source>
        <strain evidence="2">CHK152-2871</strain>
    </source>
</reference>
<proteinExistence type="predicted"/>
<name>A0A9D1FJJ4_9BACT</name>
<gene>
    <name evidence="2" type="ORF">IAA86_06895</name>
</gene>
<accession>A0A9D1FJJ4</accession>
<reference evidence="2" key="2">
    <citation type="journal article" date="2021" name="PeerJ">
        <title>Extensive microbial diversity within the chicken gut microbiome revealed by metagenomics and culture.</title>
        <authorList>
            <person name="Gilroy R."/>
            <person name="Ravi A."/>
            <person name="Getino M."/>
            <person name="Pursley I."/>
            <person name="Horton D.L."/>
            <person name="Alikhan N.F."/>
            <person name="Baker D."/>
            <person name="Gharbi K."/>
            <person name="Hall N."/>
            <person name="Watson M."/>
            <person name="Adriaenssens E.M."/>
            <person name="Foster-Nyarko E."/>
            <person name="Jarju S."/>
            <person name="Secka A."/>
            <person name="Antonio M."/>
            <person name="Oren A."/>
            <person name="Chaudhuri R.R."/>
            <person name="La Ragione R."/>
            <person name="Hildebrand F."/>
            <person name="Pallen M.J."/>
        </authorList>
    </citation>
    <scope>NUCLEOTIDE SEQUENCE</scope>
    <source>
        <strain evidence="2">CHK152-2871</strain>
    </source>
</reference>
<evidence type="ECO:0000313" key="3">
    <source>
        <dbReference type="Proteomes" id="UP000886865"/>
    </source>
</evidence>
<evidence type="ECO:0000256" key="1">
    <source>
        <dbReference type="SAM" id="SignalP"/>
    </source>
</evidence>